<evidence type="ECO:0000256" key="1">
    <source>
        <dbReference type="ARBA" id="ARBA00004196"/>
    </source>
</evidence>
<dbReference type="EMBL" id="JAGGLV010000025">
    <property type="protein sequence ID" value="MBP2115262.1"/>
    <property type="molecule type" value="Genomic_DNA"/>
</dbReference>
<feature type="coiled-coil region" evidence="5">
    <location>
        <begin position="178"/>
        <end position="212"/>
    </location>
</feature>
<comment type="caution">
    <text evidence="9">The sequence shown here is derived from an EMBL/GenBank/DDBJ whole genome shotgun (WGS) entry which is preliminary data.</text>
</comment>
<organism evidence="9 10">
    <name type="scientific">Paenibacillus silagei</name>
    <dbReference type="NCBI Taxonomy" id="1670801"/>
    <lineage>
        <taxon>Bacteria</taxon>
        <taxon>Bacillati</taxon>
        <taxon>Bacillota</taxon>
        <taxon>Bacilli</taxon>
        <taxon>Bacillales</taxon>
        <taxon>Paenibacillaceae</taxon>
        <taxon>Paenibacillus</taxon>
    </lineage>
</organism>
<feature type="compositionally biased region" description="Polar residues" evidence="6">
    <location>
        <begin position="28"/>
        <end position="44"/>
    </location>
</feature>
<sequence length="333" mass="37024">MKRLKSLQLMLLAVLLLILAACSNTAGQPASEEQSPSASQTSDQRAAEPGTRTIAHLKGEAVIPAKIEKIVVLSAEYIDHLLTIGEKPSGVNTEVRYGGEYLPYLADKLQGVQTLGSADNPNLEAITLLDPDVILIESRTAENKYEQLNKIAPTIVLGNEWLDYGDDTSFWTKDLLTIAEMYDKTDLAKEKIAELEQKTVQASEKIKVLDNKKLAYLRVREKTLQVYAQQGHPTNALLYQDLGFEPAALTPSEQREDLSLEKTPELGADFIVLEMDPNARDFLDNMQKSALWKNIPAVQGGKVHETDSFWLFKGWGVIGRGEIIDEIMAWMEP</sequence>
<dbReference type="PANTHER" id="PTHR30532">
    <property type="entry name" value="IRON III DICITRATE-BINDING PERIPLASMIC PROTEIN"/>
    <property type="match status" value="1"/>
</dbReference>
<keyword evidence="10" id="KW-1185">Reference proteome</keyword>
<feature type="domain" description="Fe/B12 periplasmic-binding" evidence="8">
    <location>
        <begin position="69"/>
        <end position="333"/>
    </location>
</feature>
<keyword evidence="4 7" id="KW-0732">Signal</keyword>
<evidence type="ECO:0000256" key="6">
    <source>
        <dbReference type="SAM" id="MobiDB-lite"/>
    </source>
</evidence>
<dbReference type="PROSITE" id="PS51257">
    <property type="entry name" value="PROKAR_LIPOPROTEIN"/>
    <property type="match status" value="1"/>
</dbReference>
<dbReference type="Gene3D" id="3.40.50.1980">
    <property type="entry name" value="Nitrogenase molybdenum iron protein domain"/>
    <property type="match status" value="2"/>
</dbReference>
<proteinExistence type="inferred from homology"/>
<name>A0ABS4NYY9_9BACL</name>
<feature type="chain" id="PRO_5047053559" evidence="7">
    <location>
        <begin position="27"/>
        <end position="333"/>
    </location>
</feature>
<dbReference type="Pfam" id="PF01497">
    <property type="entry name" value="Peripla_BP_2"/>
    <property type="match status" value="1"/>
</dbReference>
<comment type="subcellular location">
    <subcellularLocation>
        <location evidence="1">Cell envelope</location>
    </subcellularLocation>
</comment>
<dbReference type="Proteomes" id="UP000773462">
    <property type="component" value="Unassembled WGS sequence"/>
</dbReference>
<dbReference type="RefSeq" id="WP_209878240.1">
    <property type="nucleotide sequence ID" value="NZ_JAGGLV010000025.1"/>
</dbReference>
<evidence type="ECO:0000256" key="4">
    <source>
        <dbReference type="ARBA" id="ARBA00022729"/>
    </source>
</evidence>
<evidence type="ECO:0000256" key="2">
    <source>
        <dbReference type="ARBA" id="ARBA00008814"/>
    </source>
</evidence>
<dbReference type="SUPFAM" id="SSF53807">
    <property type="entry name" value="Helical backbone' metal receptor"/>
    <property type="match status" value="1"/>
</dbReference>
<keyword evidence="5" id="KW-0175">Coiled coil</keyword>
<dbReference type="PANTHER" id="PTHR30532:SF29">
    <property type="entry name" value="FE(3+) DICITRATE-BINDING PERIPLASMIC PROTEIN"/>
    <property type="match status" value="1"/>
</dbReference>
<feature type="region of interest" description="Disordered" evidence="6">
    <location>
        <begin position="28"/>
        <end position="49"/>
    </location>
</feature>
<keyword evidence="3" id="KW-0813">Transport</keyword>
<evidence type="ECO:0000256" key="5">
    <source>
        <dbReference type="SAM" id="Coils"/>
    </source>
</evidence>
<protein>
    <submittedName>
        <fullName evidence="9">Iron complex transport system substrate-binding protein</fullName>
    </submittedName>
</protein>
<dbReference type="InterPro" id="IPR051313">
    <property type="entry name" value="Bact_iron-sidero_bind"/>
</dbReference>
<accession>A0ABS4NYY9</accession>
<evidence type="ECO:0000259" key="8">
    <source>
        <dbReference type="PROSITE" id="PS50983"/>
    </source>
</evidence>
<evidence type="ECO:0000256" key="7">
    <source>
        <dbReference type="SAM" id="SignalP"/>
    </source>
</evidence>
<reference evidence="9 10" key="1">
    <citation type="submission" date="2021-03" db="EMBL/GenBank/DDBJ databases">
        <title>Genomic Encyclopedia of Type Strains, Phase IV (KMG-IV): sequencing the most valuable type-strain genomes for metagenomic binning, comparative biology and taxonomic classification.</title>
        <authorList>
            <person name="Goeker M."/>
        </authorList>
    </citation>
    <scope>NUCLEOTIDE SEQUENCE [LARGE SCALE GENOMIC DNA]</scope>
    <source>
        <strain evidence="9 10">DSM 101953</strain>
    </source>
</reference>
<dbReference type="InterPro" id="IPR002491">
    <property type="entry name" value="ABC_transptr_periplasmic_BD"/>
</dbReference>
<evidence type="ECO:0000313" key="10">
    <source>
        <dbReference type="Proteomes" id="UP000773462"/>
    </source>
</evidence>
<gene>
    <name evidence="9" type="ORF">J2Z70_005449</name>
</gene>
<evidence type="ECO:0000256" key="3">
    <source>
        <dbReference type="ARBA" id="ARBA00022448"/>
    </source>
</evidence>
<feature type="signal peptide" evidence="7">
    <location>
        <begin position="1"/>
        <end position="26"/>
    </location>
</feature>
<dbReference type="PROSITE" id="PS50983">
    <property type="entry name" value="FE_B12_PBP"/>
    <property type="match status" value="1"/>
</dbReference>
<evidence type="ECO:0000313" key="9">
    <source>
        <dbReference type="EMBL" id="MBP2115262.1"/>
    </source>
</evidence>
<comment type="similarity">
    <text evidence="2">Belongs to the bacterial solute-binding protein 8 family.</text>
</comment>